<reference evidence="1" key="1">
    <citation type="submission" date="2020-08" db="EMBL/GenBank/DDBJ databases">
        <title>Multicomponent nature underlies the extraordinary mechanical properties of spider dragline silk.</title>
        <authorList>
            <person name="Kono N."/>
            <person name="Nakamura H."/>
            <person name="Mori M."/>
            <person name="Yoshida Y."/>
            <person name="Ohtoshi R."/>
            <person name="Malay A.D."/>
            <person name="Moran D.A.P."/>
            <person name="Tomita M."/>
            <person name="Numata K."/>
            <person name="Arakawa K."/>
        </authorList>
    </citation>
    <scope>NUCLEOTIDE SEQUENCE</scope>
</reference>
<sequence length="138" mass="16226">MDMKKKSCEFEYGVLKIGLCKLKKKLPLDSRCQGYQNNSKWLQQKRAWNSSFLPNHLASICSTTGLPQSITVWLYRLHSGSACIIRVDVSFYLFLYSIQRRGRVWFGKCGDPPSFEYRLEFCGGSRQQRVIVYYWFRS</sequence>
<evidence type="ECO:0000313" key="2">
    <source>
        <dbReference type="Proteomes" id="UP000887013"/>
    </source>
</evidence>
<dbReference type="Proteomes" id="UP000887013">
    <property type="component" value="Unassembled WGS sequence"/>
</dbReference>
<organism evidence="1 2">
    <name type="scientific">Nephila pilipes</name>
    <name type="common">Giant wood spider</name>
    <name type="synonym">Nephila maculata</name>
    <dbReference type="NCBI Taxonomy" id="299642"/>
    <lineage>
        <taxon>Eukaryota</taxon>
        <taxon>Metazoa</taxon>
        <taxon>Ecdysozoa</taxon>
        <taxon>Arthropoda</taxon>
        <taxon>Chelicerata</taxon>
        <taxon>Arachnida</taxon>
        <taxon>Araneae</taxon>
        <taxon>Araneomorphae</taxon>
        <taxon>Entelegynae</taxon>
        <taxon>Araneoidea</taxon>
        <taxon>Nephilidae</taxon>
        <taxon>Nephila</taxon>
    </lineage>
</organism>
<gene>
    <name evidence="1" type="ORF">NPIL_458811</name>
</gene>
<evidence type="ECO:0000313" key="1">
    <source>
        <dbReference type="EMBL" id="GFS55715.1"/>
    </source>
</evidence>
<name>A0A8X6K1V2_NEPPI</name>
<keyword evidence="2" id="KW-1185">Reference proteome</keyword>
<dbReference type="EMBL" id="BMAW01092600">
    <property type="protein sequence ID" value="GFS55715.1"/>
    <property type="molecule type" value="Genomic_DNA"/>
</dbReference>
<protein>
    <submittedName>
        <fullName evidence="1">Uncharacterized protein</fullName>
    </submittedName>
</protein>
<accession>A0A8X6K1V2</accession>
<dbReference type="AlphaFoldDB" id="A0A8X6K1V2"/>
<comment type="caution">
    <text evidence="1">The sequence shown here is derived from an EMBL/GenBank/DDBJ whole genome shotgun (WGS) entry which is preliminary data.</text>
</comment>
<proteinExistence type="predicted"/>